<dbReference type="Proteomes" id="UP000364291">
    <property type="component" value="Unassembled WGS sequence"/>
</dbReference>
<name>A0A5E5P769_9BURK</name>
<evidence type="ECO:0000256" key="3">
    <source>
        <dbReference type="ARBA" id="ARBA00022692"/>
    </source>
</evidence>
<dbReference type="GO" id="GO:0004713">
    <property type="term" value="F:protein tyrosine kinase activity"/>
    <property type="evidence" value="ECO:0007669"/>
    <property type="project" value="TreeGrafter"/>
</dbReference>
<gene>
    <name evidence="8" type="ORF">PAP18089_03331</name>
</gene>
<evidence type="ECO:0000313" key="9">
    <source>
        <dbReference type="Proteomes" id="UP000364291"/>
    </source>
</evidence>
<keyword evidence="3 6" id="KW-0812">Transmembrane</keyword>
<evidence type="ECO:0000256" key="4">
    <source>
        <dbReference type="ARBA" id="ARBA00022989"/>
    </source>
</evidence>
<keyword evidence="2" id="KW-1003">Cell membrane</keyword>
<dbReference type="Pfam" id="PF02706">
    <property type="entry name" value="Wzz"/>
    <property type="match status" value="1"/>
</dbReference>
<dbReference type="InterPro" id="IPR050445">
    <property type="entry name" value="Bact_polysacc_biosynth/exp"/>
</dbReference>
<proteinExistence type="predicted"/>
<dbReference type="GO" id="GO:0005886">
    <property type="term" value="C:plasma membrane"/>
    <property type="evidence" value="ECO:0007669"/>
    <property type="project" value="UniProtKB-SubCell"/>
</dbReference>
<protein>
    <recommendedName>
        <fullName evidence="7">Polysaccharide chain length determinant N-terminal domain-containing protein</fullName>
    </recommendedName>
</protein>
<organism evidence="8 9">
    <name type="scientific">Pandoraea apista</name>
    <dbReference type="NCBI Taxonomy" id="93218"/>
    <lineage>
        <taxon>Bacteria</taxon>
        <taxon>Pseudomonadati</taxon>
        <taxon>Pseudomonadota</taxon>
        <taxon>Betaproteobacteria</taxon>
        <taxon>Burkholderiales</taxon>
        <taxon>Burkholderiaceae</taxon>
        <taxon>Pandoraea</taxon>
    </lineage>
</organism>
<evidence type="ECO:0000256" key="6">
    <source>
        <dbReference type="SAM" id="Phobius"/>
    </source>
</evidence>
<accession>A0A5E5P769</accession>
<keyword evidence="5 6" id="KW-0472">Membrane</keyword>
<dbReference type="PANTHER" id="PTHR32309">
    <property type="entry name" value="TYROSINE-PROTEIN KINASE"/>
    <property type="match status" value="1"/>
</dbReference>
<evidence type="ECO:0000313" key="8">
    <source>
        <dbReference type="EMBL" id="VVG72337.1"/>
    </source>
</evidence>
<dbReference type="InterPro" id="IPR003856">
    <property type="entry name" value="LPS_length_determ_N"/>
</dbReference>
<keyword evidence="4 6" id="KW-1133">Transmembrane helix</keyword>
<reference evidence="8 9" key="1">
    <citation type="submission" date="2019-08" db="EMBL/GenBank/DDBJ databases">
        <authorList>
            <person name="Peeters C."/>
        </authorList>
    </citation>
    <scope>NUCLEOTIDE SEQUENCE [LARGE SCALE GENOMIC DNA]</scope>
    <source>
        <strain evidence="8 9">LMG 18089</strain>
    </source>
</reference>
<evidence type="ECO:0000259" key="7">
    <source>
        <dbReference type="Pfam" id="PF02706"/>
    </source>
</evidence>
<feature type="transmembrane region" description="Helical" evidence="6">
    <location>
        <begin position="47"/>
        <end position="66"/>
    </location>
</feature>
<feature type="transmembrane region" description="Helical" evidence="6">
    <location>
        <begin position="273"/>
        <end position="293"/>
    </location>
</feature>
<sequence length="301" mass="32311">MGASPYQSFPRTFHMNREELPDDMTQSDTDEISLADMLSFVRNNLKVIAGLAVVGAAIGIGSTFAIQKQWEGTVTLQVGRAAGSPVAGPDGPLIESLQQTVGRIQLSAFRDKVAAEVVPQLKDNEAALHGSVAWKSLKARTLQGTAYVEITARGISPEQAEQVLNAASHRIEVEHAAILERARMLPKQQLSIIDAAIEANAKAQEQLSVALAKSKNTDSVIALSALQSSRTERATLNDSRYRVSQLLAPDQSYNTRIVSAIQVNENAVFPRKLYFGLGGLVLGAIAGIVIGLCRKARVRSA</sequence>
<dbReference type="PANTHER" id="PTHR32309:SF13">
    <property type="entry name" value="FERRIC ENTEROBACTIN TRANSPORT PROTEIN FEPE"/>
    <property type="match status" value="1"/>
</dbReference>
<evidence type="ECO:0000256" key="2">
    <source>
        <dbReference type="ARBA" id="ARBA00022475"/>
    </source>
</evidence>
<dbReference type="AlphaFoldDB" id="A0A5E5P769"/>
<evidence type="ECO:0000256" key="5">
    <source>
        <dbReference type="ARBA" id="ARBA00023136"/>
    </source>
</evidence>
<feature type="domain" description="Polysaccharide chain length determinant N-terminal" evidence="7">
    <location>
        <begin position="30"/>
        <end position="83"/>
    </location>
</feature>
<evidence type="ECO:0000256" key="1">
    <source>
        <dbReference type="ARBA" id="ARBA00004651"/>
    </source>
</evidence>
<dbReference type="EMBL" id="CABPSX010000006">
    <property type="protein sequence ID" value="VVG72337.1"/>
    <property type="molecule type" value="Genomic_DNA"/>
</dbReference>
<dbReference type="OrthoDB" id="8939189at2"/>
<comment type="subcellular location">
    <subcellularLocation>
        <location evidence="1">Cell membrane</location>
        <topology evidence="1">Multi-pass membrane protein</topology>
    </subcellularLocation>
</comment>